<dbReference type="PANTHER" id="PTHR47338">
    <property type="entry name" value="ZN(II)2CYS6 TRANSCRIPTION FACTOR (EUROFUNG)-RELATED"/>
    <property type="match status" value="1"/>
</dbReference>
<evidence type="ECO:0000256" key="4">
    <source>
        <dbReference type="ARBA" id="ARBA00023163"/>
    </source>
</evidence>
<dbReference type="SMART" id="SM00066">
    <property type="entry name" value="GAL4"/>
    <property type="match status" value="1"/>
</dbReference>
<reference evidence="7 8" key="1">
    <citation type="submission" date="2018-05" db="EMBL/GenBank/DDBJ databases">
        <title>Whole genome sequencing for identification of molecular markers to develop diagnostic detection tools for the regulated plant pathogen Lachnellula willkommii.</title>
        <authorList>
            <person name="Giroux E."/>
            <person name="Bilodeau G."/>
        </authorList>
    </citation>
    <scope>NUCLEOTIDE SEQUENCE [LARGE SCALE GENOMIC DNA]</scope>
    <source>
        <strain evidence="7 8">CBS 625.97</strain>
    </source>
</reference>
<keyword evidence="2" id="KW-0479">Metal-binding</keyword>
<dbReference type="CDD" id="cd00067">
    <property type="entry name" value="GAL4"/>
    <property type="match status" value="1"/>
</dbReference>
<dbReference type="EMBL" id="QGMG01000868">
    <property type="protein sequence ID" value="TVY51238.1"/>
    <property type="molecule type" value="Genomic_DNA"/>
</dbReference>
<proteinExistence type="predicted"/>
<keyword evidence="8" id="KW-1185">Reference proteome</keyword>
<dbReference type="PANTHER" id="PTHR47338:SF20">
    <property type="entry name" value="ZN(II)2CYS6 TRANSCRIPTION FACTOR (EUROFUNG)"/>
    <property type="match status" value="1"/>
</dbReference>
<evidence type="ECO:0000256" key="1">
    <source>
        <dbReference type="ARBA" id="ARBA00004123"/>
    </source>
</evidence>
<name>A0A7D8YUP4_9HELO</name>
<dbReference type="InterPro" id="IPR001138">
    <property type="entry name" value="Zn2Cys6_DnaBD"/>
</dbReference>
<dbReference type="PROSITE" id="PS00463">
    <property type="entry name" value="ZN2_CY6_FUNGAL_1"/>
    <property type="match status" value="1"/>
</dbReference>
<dbReference type="PROSITE" id="PS50048">
    <property type="entry name" value="ZN2_CY6_FUNGAL_2"/>
    <property type="match status" value="1"/>
</dbReference>
<gene>
    <name evidence="7" type="ORF">LCER1_G006268</name>
</gene>
<dbReference type="CDD" id="cd12148">
    <property type="entry name" value="fungal_TF_MHR"/>
    <property type="match status" value="1"/>
</dbReference>
<dbReference type="GO" id="GO:0000981">
    <property type="term" value="F:DNA-binding transcription factor activity, RNA polymerase II-specific"/>
    <property type="evidence" value="ECO:0007669"/>
    <property type="project" value="InterPro"/>
</dbReference>
<dbReference type="GO" id="GO:0003677">
    <property type="term" value="F:DNA binding"/>
    <property type="evidence" value="ECO:0007669"/>
    <property type="project" value="InterPro"/>
</dbReference>
<dbReference type="InterPro" id="IPR036864">
    <property type="entry name" value="Zn2-C6_fun-type_DNA-bd_sf"/>
</dbReference>
<dbReference type="InterPro" id="IPR050815">
    <property type="entry name" value="TF_fung"/>
</dbReference>
<evidence type="ECO:0000259" key="6">
    <source>
        <dbReference type="PROSITE" id="PS50048"/>
    </source>
</evidence>
<dbReference type="GO" id="GO:0006351">
    <property type="term" value="P:DNA-templated transcription"/>
    <property type="evidence" value="ECO:0007669"/>
    <property type="project" value="InterPro"/>
</dbReference>
<dbReference type="GO" id="GO:0005634">
    <property type="term" value="C:nucleus"/>
    <property type="evidence" value="ECO:0007669"/>
    <property type="project" value="UniProtKB-SubCell"/>
</dbReference>
<evidence type="ECO:0000256" key="5">
    <source>
        <dbReference type="ARBA" id="ARBA00023242"/>
    </source>
</evidence>
<dbReference type="GO" id="GO:0008270">
    <property type="term" value="F:zinc ion binding"/>
    <property type="evidence" value="ECO:0007669"/>
    <property type="project" value="InterPro"/>
</dbReference>
<comment type="subcellular location">
    <subcellularLocation>
        <location evidence="1">Nucleus</location>
    </subcellularLocation>
</comment>
<comment type="caution">
    <text evidence="7">The sequence shown here is derived from an EMBL/GenBank/DDBJ whole genome shotgun (WGS) entry which is preliminary data.</text>
</comment>
<feature type="domain" description="Zn(2)-C6 fungal-type" evidence="6">
    <location>
        <begin position="84"/>
        <end position="114"/>
    </location>
</feature>
<accession>A0A7D8YUP4</accession>
<evidence type="ECO:0000256" key="3">
    <source>
        <dbReference type="ARBA" id="ARBA00023015"/>
    </source>
</evidence>
<evidence type="ECO:0000313" key="8">
    <source>
        <dbReference type="Proteomes" id="UP000481288"/>
    </source>
</evidence>
<sequence length="600" mass="67512">MTDSEDRPLPMVEPLKYIPLRASLRFLIDTAADITPHRIQDRPPTQPKLRIPRSTTGSFVESLLQTRTMAPVQSQDTPQRAPQVCSHCKSIKKGCDKKLPSCSQCIKRRAVCRYGEHPDPPRYGDGIVNACQNIGVNGAASTWNSIPQSVLGRLNPGIRLSILLMNSISDVLYSDALGPNEALSTISIDNIIHSQVCHLIRTDGNYIESVASKHFKGVHKWLPIISKKRFYDRLQFFQSHPTADFSILLLTMHLMAQQPSSDLDVNQDREMLYLATKTLFTQVQTFIPSSMCLVQAGVILASYERGHDKIEAAYISIGTAARLACAIGIDTAQCSQELQGSDIWFDEEEALATWWGLTISDRNIACDNRMSGRPMAARPIRDEDYLPLEPADLAGDIDYSMSPTFRYFVSAVSLPTLGMFGREAQATHLLDKVKRAVDLMETDDQTFVTLGYELQTLLGKIIRQVAEQRTSYCGATQTLLVGLYILHRFAVEIMGVENQPEWAETMKVTLNTITRMTLDIVYGFNKDTHTYPIEALAPVVQHVARCAQEHIMACDNFQDPQWQQDLEELRQLLRFFNTRWTLAGHELHVLDKTVEMAMAY</sequence>
<dbReference type="Gene3D" id="4.10.240.10">
    <property type="entry name" value="Zn(2)-C6 fungal-type DNA-binding domain"/>
    <property type="match status" value="1"/>
</dbReference>
<evidence type="ECO:0000313" key="7">
    <source>
        <dbReference type="EMBL" id="TVY51238.1"/>
    </source>
</evidence>
<protein>
    <recommendedName>
        <fullName evidence="6">Zn(2)-C6 fungal-type domain-containing protein</fullName>
    </recommendedName>
</protein>
<keyword evidence="5" id="KW-0539">Nucleus</keyword>
<organism evidence="7 8">
    <name type="scientific">Lachnellula cervina</name>
    <dbReference type="NCBI Taxonomy" id="1316786"/>
    <lineage>
        <taxon>Eukaryota</taxon>
        <taxon>Fungi</taxon>
        <taxon>Dikarya</taxon>
        <taxon>Ascomycota</taxon>
        <taxon>Pezizomycotina</taxon>
        <taxon>Leotiomycetes</taxon>
        <taxon>Helotiales</taxon>
        <taxon>Lachnaceae</taxon>
        <taxon>Lachnellula</taxon>
    </lineage>
</organism>
<keyword evidence="4" id="KW-0804">Transcription</keyword>
<keyword evidence="3" id="KW-0805">Transcription regulation</keyword>
<dbReference type="SUPFAM" id="SSF57701">
    <property type="entry name" value="Zn2/Cys6 DNA-binding domain"/>
    <property type="match status" value="1"/>
</dbReference>
<dbReference type="Proteomes" id="UP000481288">
    <property type="component" value="Unassembled WGS sequence"/>
</dbReference>
<dbReference type="AlphaFoldDB" id="A0A7D8YUP4"/>
<dbReference type="OrthoDB" id="3862662at2759"/>
<evidence type="ECO:0000256" key="2">
    <source>
        <dbReference type="ARBA" id="ARBA00022723"/>
    </source>
</evidence>
<dbReference type="Pfam" id="PF04082">
    <property type="entry name" value="Fungal_trans"/>
    <property type="match status" value="1"/>
</dbReference>
<dbReference type="Pfam" id="PF00172">
    <property type="entry name" value="Zn_clus"/>
    <property type="match status" value="1"/>
</dbReference>
<dbReference type="InterPro" id="IPR007219">
    <property type="entry name" value="XnlR_reg_dom"/>
</dbReference>